<accession>A0A0A5FX60</accession>
<proteinExistence type="predicted"/>
<reference evidence="1 2" key="1">
    <citation type="submission" date="2013-08" db="EMBL/GenBank/DDBJ databases">
        <authorList>
            <person name="Huang J."/>
            <person name="Wang G."/>
        </authorList>
    </citation>
    <scope>NUCLEOTIDE SEQUENCE [LARGE SCALE GENOMIC DNA]</scope>
    <source>
        <strain evidence="1 2">BH030004</strain>
    </source>
</reference>
<evidence type="ECO:0000313" key="2">
    <source>
        <dbReference type="Proteomes" id="UP000030403"/>
    </source>
</evidence>
<dbReference type="EMBL" id="AVPF01000040">
    <property type="protein sequence ID" value="KGX85426.1"/>
    <property type="molecule type" value="Genomic_DNA"/>
</dbReference>
<protein>
    <submittedName>
        <fullName evidence="1">Uncharacterized protein</fullName>
    </submittedName>
</protein>
<dbReference type="Proteomes" id="UP000030403">
    <property type="component" value="Unassembled WGS sequence"/>
</dbReference>
<dbReference type="AlphaFoldDB" id="A0A0A5FX60"/>
<organism evidence="1 2">
    <name type="scientific">Pontibacillus marinus BH030004 = DSM 16465</name>
    <dbReference type="NCBI Taxonomy" id="1385511"/>
    <lineage>
        <taxon>Bacteria</taxon>
        <taxon>Bacillati</taxon>
        <taxon>Bacillota</taxon>
        <taxon>Bacilli</taxon>
        <taxon>Bacillales</taxon>
        <taxon>Bacillaceae</taxon>
        <taxon>Pontibacillus</taxon>
    </lineage>
</organism>
<comment type="caution">
    <text evidence="1">The sequence shown here is derived from an EMBL/GenBank/DDBJ whole genome shotgun (WGS) entry which is preliminary data.</text>
</comment>
<gene>
    <name evidence="1" type="ORF">N783_14640</name>
</gene>
<keyword evidence="2" id="KW-1185">Reference proteome</keyword>
<name>A0A0A5FX60_9BACI</name>
<evidence type="ECO:0000313" key="1">
    <source>
        <dbReference type="EMBL" id="KGX85426.1"/>
    </source>
</evidence>
<sequence>MKIKARSWSMLTNQDKMFLLRAISQRSKFQHQLVEKV</sequence>